<evidence type="ECO:0000313" key="3">
    <source>
        <dbReference type="Proteomes" id="UP000078287"/>
    </source>
</evidence>
<dbReference type="SUPFAM" id="SSF48317">
    <property type="entry name" value="Acid phosphatase/Vanadium-dependent haloperoxidase"/>
    <property type="match status" value="1"/>
</dbReference>
<feature type="transmembrane region" description="Helical" evidence="1">
    <location>
        <begin position="56"/>
        <end position="77"/>
    </location>
</feature>
<accession>A0A178M6P2</accession>
<dbReference type="OrthoDB" id="165844at2"/>
<gene>
    <name evidence="2" type="ORF">A6A03_03375</name>
</gene>
<feature type="transmembrane region" description="Helical" evidence="1">
    <location>
        <begin position="155"/>
        <end position="180"/>
    </location>
</feature>
<dbReference type="Proteomes" id="UP000078287">
    <property type="component" value="Unassembled WGS sequence"/>
</dbReference>
<evidence type="ECO:0000256" key="1">
    <source>
        <dbReference type="SAM" id="Phobius"/>
    </source>
</evidence>
<keyword evidence="3" id="KW-1185">Reference proteome</keyword>
<proteinExistence type="predicted"/>
<feature type="transmembrane region" description="Helical" evidence="1">
    <location>
        <begin position="192"/>
        <end position="210"/>
    </location>
</feature>
<dbReference type="EMBL" id="LWQS01000071">
    <property type="protein sequence ID" value="OAN44196.1"/>
    <property type="molecule type" value="Genomic_DNA"/>
</dbReference>
<organism evidence="2 3">
    <name type="scientific">Chloroflexus islandicus</name>
    <dbReference type="NCBI Taxonomy" id="1707952"/>
    <lineage>
        <taxon>Bacteria</taxon>
        <taxon>Bacillati</taxon>
        <taxon>Chloroflexota</taxon>
        <taxon>Chloroflexia</taxon>
        <taxon>Chloroflexales</taxon>
        <taxon>Chloroflexineae</taxon>
        <taxon>Chloroflexaceae</taxon>
        <taxon>Chloroflexus</taxon>
    </lineage>
</organism>
<sequence>MMQPNDLTAEALSRGALPGRGYAIARRISQILHPVPLGIVSIFIVGVFGSDNRVSGLWWSIVCALLHVVPPTIFFNIRLRQGAYSDDDISVRTQRNELYLFGMANVLAGTAILWAMNAPLPLLAMLVSVAVMNAISFVINLFWKISIHSASIGSCATLASIYLPMLGGLCWAAAIVLGWARLRTRNHTLMQVIAGMSLAVVCVLGVFRLFGLV</sequence>
<evidence type="ECO:0008006" key="4">
    <source>
        <dbReference type="Google" id="ProtNLM"/>
    </source>
</evidence>
<dbReference type="STRING" id="1707952.A6A03_03375"/>
<protein>
    <recommendedName>
        <fullName evidence="4">Phosphoesterase PA-phosphatase</fullName>
    </recommendedName>
</protein>
<dbReference type="InterPro" id="IPR036938">
    <property type="entry name" value="PAP2/HPO_sf"/>
</dbReference>
<feature type="transmembrane region" description="Helical" evidence="1">
    <location>
        <begin position="98"/>
        <end position="116"/>
    </location>
</feature>
<reference evidence="2 3" key="1">
    <citation type="submission" date="2016-04" db="EMBL/GenBank/DDBJ databases">
        <title>Chloroflexus islandicus sp. nov., a thermophilic filamentous anoxygenic phototrophic bacterium from geyser Strokkur (Iceland).</title>
        <authorList>
            <person name="Gaisin V.A."/>
            <person name="Kalashnikov A.M."/>
            <person name="Sukhacheva M.V."/>
            <person name="Grouzdev D.S."/>
            <person name="Ivanov T.M."/>
            <person name="Kuznetsov B."/>
            <person name="Gorlenko V.M."/>
        </authorList>
    </citation>
    <scope>NUCLEOTIDE SEQUENCE [LARGE SCALE GENOMIC DNA]</scope>
    <source>
        <strain evidence="3">isl-2</strain>
    </source>
</reference>
<feature type="transmembrane region" description="Helical" evidence="1">
    <location>
        <begin position="31"/>
        <end position="50"/>
    </location>
</feature>
<dbReference type="AlphaFoldDB" id="A0A178M6P2"/>
<dbReference type="RefSeq" id="WP_066789753.1">
    <property type="nucleotide sequence ID" value="NZ_LWQS01000071.1"/>
</dbReference>
<evidence type="ECO:0000313" key="2">
    <source>
        <dbReference type="EMBL" id="OAN44196.1"/>
    </source>
</evidence>
<name>A0A178M6P2_9CHLR</name>
<feature type="transmembrane region" description="Helical" evidence="1">
    <location>
        <begin position="122"/>
        <end position="143"/>
    </location>
</feature>
<keyword evidence="1" id="KW-0812">Transmembrane</keyword>
<keyword evidence="1" id="KW-1133">Transmembrane helix</keyword>
<comment type="caution">
    <text evidence="2">The sequence shown here is derived from an EMBL/GenBank/DDBJ whole genome shotgun (WGS) entry which is preliminary data.</text>
</comment>
<dbReference type="CDD" id="cd01610">
    <property type="entry name" value="PAP2_like"/>
    <property type="match status" value="1"/>
</dbReference>
<keyword evidence="1" id="KW-0472">Membrane</keyword>